<evidence type="ECO:0000313" key="2">
    <source>
        <dbReference type="Proteomes" id="UP000268014"/>
    </source>
</evidence>
<name>A0A3P7UBH9_HAEPC</name>
<proteinExistence type="predicted"/>
<accession>A0A3P7UBH9</accession>
<evidence type="ECO:0000313" key="1">
    <source>
        <dbReference type="EMBL" id="VDO21414.1"/>
    </source>
</evidence>
<dbReference type="EMBL" id="UZAF01016138">
    <property type="protein sequence ID" value="VDO21414.1"/>
    <property type="molecule type" value="Genomic_DNA"/>
</dbReference>
<gene>
    <name evidence="1" type="ORF">HPLM_LOCUS3660</name>
</gene>
<dbReference type="Proteomes" id="UP000268014">
    <property type="component" value="Unassembled WGS sequence"/>
</dbReference>
<organism evidence="1 2">
    <name type="scientific">Haemonchus placei</name>
    <name type="common">Barber's pole worm</name>
    <dbReference type="NCBI Taxonomy" id="6290"/>
    <lineage>
        <taxon>Eukaryota</taxon>
        <taxon>Metazoa</taxon>
        <taxon>Ecdysozoa</taxon>
        <taxon>Nematoda</taxon>
        <taxon>Chromadorea</taxon>
        <taxon>Rhabditida</taxon>
        <taxon>Rhabditina</taxon>
        <taxon>Rhabditomorpha</taxon>
        <taxon>Strongyloidea</taxon>
        <taxon>Trichostrongylidae</taxon>
        <taxon>Haemonchus</taxon>
    </lineage>
</organism>
<protein>
    <submittedName>
        <fullName evidence="1">Uncharacterized protein</fullName>
    </submittedName>
</protein>
<keyword evidence="2" id="KW-1185">Reference proteome</keyword>
<sequence length="80" mass="8824">MTRRTWDCFISKRQSFLLCCLLGAQVVNLSLSFLELATLAQGPHRPTQCTSAPPRAHSLSLRALSPLAPSPHVIRSPRKS</sequence>
<reference evidence="1 2" key="1">
    <citation type="submission" date="2018-11" db="EMBL/GenBank/DDBJ databases">
        <authorList>
            <consortium name="Pathogen Informatics"/>
        </authorList>
    </citation>
    <scope>NUCLEOTIDE SEQUENCE [LARGE SCALE GENOMIC DNA]</scope>
    <source>
        <strain evidence="1 2">MHpl1</strain>
    </source>
</reference>
<dbReference type="AlphaFoldDB" id="A0A3P7UBH9"/>